<evidence type="ECO:0000256" key="6">
    <source>
        <dbReference type="ARBA" id="ARBA00023136"/>
    </source>
</evidence>
<evidence type="ECO:0000256" key="2">
    <source>
        <dbReference type="ARBA" id="ARBA00007727"/>
    </source>
</evidence>
<protein>
    <submittedName>
        <fullName evidence="9">Uncharacterized protein</fullName>
    </submittedName>
</protein>
<dbReference type="Gramene" id="ESW21515">
    <property type="protein sequence ID" value="ESW21515"/>
    <property type="gene ID" value="PHAVU_005G077200g"/>
</dbReference>
<feature type="domain" description="Trichome birefringence-like N-terminal" evidence="8">
    <location>
        <begin position="45"/>
        <end position="100"/>
    </location>
</feature>
<comment type="similarity">
    <text evidence="2">Belongs to the PC-esterase family. TBL subfamily.</text>
</comment>
<evidence type="ECO:0000256" key="1">
    <source>
        <dbReference type="ARBA" id="ARBA00004167"/>
    </source>
</evidence>
<name>V7BWU6_PHAVU</name>
<evidence type="ECO:0000256" key="4">
    <source>
        <dbReference type="ARBA" id="ARBA00022968"/>
    </source>
</evidence>
<sequence length="362" mass="41318">MFLFYLYINIHALSTHCVQFEMVFSLWLCPLVLASAFVWAVPYQGCDFSEGKWVIDEPSFHPLYDASRDCPFIGQGFDCLRNGRTDEEYLKYRWKPSGCDLPRFDGKKFLEKNTGKKIMFVGDSISNNMWQSLTCLLHIAVPNSTYTSTSQTQQLSVFSFPEYKASIMWLKNGFLVDLVIDKEKGRILKLDTISSGDQWKGVDVLIFNSYHWWTHTGHSQAWDYFQVGSELIKDMDHMEAFKIGLTTWAKWVDSNIDPSKTRVLFQGIAASHVDKKGCLRQTQPEEGSMAAYPGVDIVKTVISNMEKAVELLDITMLTQLRRDGHPSIYTGRGTSFDDCSHWCLAGVPDSWNEILYALLLGN</sequence>
<evidence type="ECO:0000259" key="8">
    <source>
        <dbReference type="Pfam" id="PF14416"/>
    </source>
</evidence>
<evidence type="ECO:0000313" key="9">
    <source>
        <dbReference type="EMBL" id="ESW21515.1"/>
    </source>
</evidence>
<dbReference type="InterPro" id="IPR026057">
    <property type="entry name" value="TBL_C"/>
</dbReference>
<keyword evidence="3" id="KW-0812">Transmembrane</keyword>
<dbReference type="Pfam" id="PF14416">
    <property type="entry name" value="PMR5N"/>
    <property type="match status" value="1"/>
</dbReference>
<reference evidence="10" key="1">
    <citation type="journal article" date="2014" name="Nat. Genet.">
        <title>A reference genome for common bean and genome-wide analysis of dual domestications.</title>
        <authorList>
            <person name="Schmutz J."/>
            <person name="McClean P.E."/>
            <person name="Mamidi S."/>
            <person name="Wu G.A."/>
            <person name="Cannon S.B."/>
            <person name="Grimwood J."/>
            <person name="Jenkins J."/>
            <person name="Shu S."/>
            <person name="Song Q."/>
            <person name="Chavarro C."/>
            <person name="Torres-Torres M."/>
            <person name="Geffroy V."/>
            <person name="Moghaddam S.M."/>
            <person name="Gao D."/>
            <person name="Abernathy B."/>
            <person name="Barry K."/>
            <person name="Blair M."/>
            <person name="Brick M.A."/>
            <person name="Chovatia M."/>
            <person name="Gepts P."/>
            <person name="Goodstein D.M."/>
            <person name="Gonzales M."/>
            <person name="Hellsten U."/>
            <person name="Hyten D.L."/>
            <person name="Jia G."/>
            <person name="Kelly J.D."/>
            <person name="Kudrna D."/>
            <person name="Lee R."/>
            <person name="Richard M.M."/>
            <person name="Miklas P.N."/>
            <person name="Osorno J.M."/>
            <person name="Rodrigues J."/>
            <person name="Thareau V."/>
            <person name="Urrea C.A."/>
            <person name="Wang M."/>
            <person name="Yu Y."/>
            <person name="Zhang M."/>
            <person name="Wing R.A."/>
            <person name="Cregan P.B."/>
            <person name="Rokhsar D.S."/>
            <person name="Jackson S.A."/>
        </authorList>
    </citation>
    <scope>NUCLEOTIDE SEQUENCE [LARGE SCALE GENOMIC DNA]</scope>
    <source>
        <strain evidence="10">cv. G19833</strain>
    </source>
</reference>
<keyword evidence="5" id="KW-1133">Transmembrane helix</keyword>
<comment type="subcellular location">
    <subcellularLocation>
        <location evidence="1">Membrane</location>
        <topology evidence="1">Single-pass membrane protein</topology>
    </subcellularLocation>
</comment>
<dbReference type="OMA" id="HTNEGED"/>
<dbReference type="PANTHER" id="PTHR32285">
    <property type="entry name" value="PROTEIN TRICHOME BIREFRINGENCE-LIKE 9-RELATED"/>
    <property type="match status" value="1"/>
</dbReference>
<organism evidence="9 10">
    <name type="scientific">Phaseolus vulgaris</name>
    <name type="common">Kidney bean</name>
    <name type="synonym">French bean</name>
    <dbReference type="NCBI Taxonomy" id="3885"/>
    <lineage>
        <taxon>Eukaryota</taxon>
        <taxon>Viridiplantae</taxon>
        <taxon>Streptophyta</taxon>
        <taxon>Embryophyta</taxon>
        <taxon>Tracheophyta</taxon>
        <taxon>Spermatophyta</taxon>
        <taxon>Magnoliopsida</taxon>
        <taxon>eudicotyledons</taxon>
        <taxon>Gunneridae</taxon>
        <taxon>Pentapetalae</taxon>
        <taxon>rosids</taxon>
        <taxon>fabids</taxon>
        <taxon>Fabales</taxon>
        <taxon>Fabaceae</taxon>
        <taxon>Papilionoideae</taxon>
        <taxon>50 kb inversion clade</taxon>
        <taxon>NPAAA clade</taxon>
        <taxon>indigoferoid/millettioid clade</taxon>
        <taxon>Phaseoleae</taxon>
        <taxon>Phaseolus</taxon>
    </lineage>
</organism>
<keyword evidence="10" id="KW-1185">Reference proteome</keyword>
<keyword evidence="4" id="KW-0735">Signal-anchor</keyword>
<dbReference type="Proteomes" id="UP000000226">
    <property type="component" value="Chromosome 5"/>
</dbReference>
<dbReference type="InterPro" id="IPR029962">
    <property type="entry name" value="TBL"/>
</dbReference>
<dbReference type="InterPro" id="IPR025846">
    <property type="entry name" value="TBL_N"/>
</dbReference>
<evidence type="ECO:0000259" key="7">
    <source>
        <dbReference type="Pfam" id="PF13839"/>
    </source>
</evidence>
<dbReference type="PANTHER" id="PTHR32285:SF30">
    <property type="entry name" value="PROTEIN TRICHOME BIREFRINGENCE-LIKE 42"/>
    <property type="match status" value="1"/>
</dbReference>
<dbReference type="AlphaFoldDB" id="V7BWU6"/>
<dbReference type="eggNOG" id="ENOG502RTPH">
    <property type="taxonomic scope" value="Eukaryota"/>
</dbReference>
<evidence type="ECO:0000256" key="5">
    <source>
        <dbReference type="ARBA" id="ARBA00022989"/>
    </source>
</evidence>
<dbReference type="EMBL" id="CM002292">
    <property type="protein sequence ID" value="ESW21515.1"/>
    <property type="molecule type" value="Genomic_DNA"/>
</dbReference>
<gene>
    <name evidence="9" type="ORF">PHAVU_005G077200g</name>
</gene>
<evidence type="ECO:0000256" key="3">
    <source>
        <dbReference type="ARBA" id="ARBA00022692"/>
    </source>
</evidence>
<dbReference type="GO" id="GO:0005794">
    <property type="term" value="C:Golgi apparatus"/>
    <property type="evidence" value="ECO:0007669"/>
    <property type="project" value="TreeGrafter"/>
</dbReference>
<dbReference type="Pfam" id="PF13839">
    <property type="entry name" value="PC-Esterase"/>
    <property type="match status" value="1"/>
</dbReference>
<dbReference type="GO" id="GO:0016020">
    <property type="term" value="C:membrane"/>
    <property type="evidence" value="ECO:0007669"/>
    <property type="project" value="UniProtKB-SubCell"/>
</dbReference>
<keyword evidence="6" id="KW-0472">Membrane</keyword>
<proteinExistence type="inferred from homology"/>
<feature type="domain" description="Trichome birefringence-like C-terminal" evidence="7">
    <location>
        <begin position="101"/>
        <end position="357"/>
    </location>
</feature>
<evidence type="ECO:0000313" key="10">
    <source>
        <dbReference type="Proteomes" id="UP000000226"/>
    </source>
</evidence>
<dbReference type="GO" id="GO:0016413">
    <property type="term" value="F:O-acetyltransferase activity"/>
    <property type="evidence" value="ECO:0007669"/>
    <property type="project" value="InterPro"/>
</dbReference>
<accession>V7BWU6</accession>
<dbReference type="OrthoDB" id="630188at2759"/>